<dbReference type="AlphaFoldDB" id="A0A5R9GNM7"/>
<name>A0A5R9GNM7_9PROT</name>
<dbReference type="PROSITE" id="PS51257">
    <property type="entry name" value="PROKAR_LIPOPROTEIN"/>
    <property type="match status" value="1"/>
</dbReference>
<accession>A0A5R9GNM7</accession>
<gene>
    <name evidence="2" type="ORF">FEF65_05720</name>
</gene>
<evidence type="ECO:0000256" key="1">
    <source>
        <dbReference type="SAM" id="SignalP"/>
    </source>
</evidence>
<feature type="chain" id="PRO_5024388273" evidence="1">
    <location>
        <begin position="22"/>
        <end position="334"/>
    </location>
</feature>
<organism evidence="2 3">
    <name type="scientific">Mariprofundus erugo</name>
    <dbReference type="NCBI Taxonomy" id="2528639"/>
    <lineage>
        <taxon>Bacteria</taxon>
        <taxon>Pseudomonadati</taxon>
        <taxon>Pseudomonadota</taxon>
        <taxon>Candidatius Mariprofundia</taxon>
        <taxon>Mariprofundales</taxon>
        <taxon>Mariprofundaceae</taxon>
        <taxon>Mariprofundus</taxon>
    </lineage>
</organism>
<dbReference type="EMBL" id="VBRY01000004">
    <property type="protein sequence ID" value="TLS67941.1"/>
    <property type="molecule type" value="Genomic_DNA"/>
</dbReference>
<dbReference type="InterPro" id="IPR011042">
    <property type="entry name" value="6-blade_b-propeller_TolB-like"/>
</dbReference>
<proteinExistence type="predicted"/>
<keyword evidence="3" id="KW-1185">Reference proteome</keyword>
<dbReference type="Gene3D" id="2.120.10.30">
    <property type="entry name" value="TolB, C-terminal domain"/>
    <property type="match status" value="1"/>
</dbReference>
<protein>
    <submittedName>
        <fullName evidence="2">Esterase-like activity of phytase family protein</fullName>
    </submittedName>
</protein>
<comment type="caution">
    <text evidence="2">The sequence shown here is derived from an EMBL/GenBank/DDBJ whole genome shotgun (WGS) entry which is preliminary data.</text>
</comment>
<sequence>MKYLRILALMMVMLTGCQINGSGMKLATGWSFHSLSAWKHITPNKIAVSPAGDWLYTSGERSDKSAQAGLIAIRLSSSRTQILVQGMRNANGVIFAPDGSLWIAEDDPKGVIWRMAQPDEFPIEQTVDPVASSSSHDSLATYHFAGTFNHRAMAFSADGHFAYLADASSTGALYRLDLEKRELTVFHRQNGWLPVDPADAVAMAHQLGATEFAGIHDIERLPDGSLLLAESESGRILQLHDGARPTVDTWMNNQLTHPEDLSWDDSRHWLWIVDNGSPATVLAWDGRELHEIITHPDSRFGGVLATGGKVYVNLKNGQYNPSMTIELEEKHHES</sequence>
<reference evidence="2 3" key="1">
    <citation type="journal article" date="2019" name="Appl. Environ. Microbiol.">
        <title>Environmental Evidence and Genomic Insight of Iron-oxidizing Bacteria Preference Towards More Corrosion Resistant Stainless Steel at Higher Salinities.</title>
        <authorList>
            <person name="Garrison C.E."/>
            <person name="Price K.A."/>
            <person name="Field E.K."/>
        </authorList>
    </citation>
    <scope>NUCLEOTIDE SEQUENCE [LARGE SCALE GENOMIC DNA]</scope>
    <source>
        <strain evidence="2 3">P3</strain>
    </source>
</reference>
<evidence type="ECO:0000313" key="2">
    <source>
        <dbReference type="EMBL" id="TLS67941.1"/>
    </source>
</evidence>
<dbReference type="SUPFAM" id="SSF75011">
    <property type="entry name" value="3-carboxy-cis,cis-mucoante lactonizing enzyme"/>
    <property type="match status" value="1"/>
</dbReference>
<dbReference type="Proteomes" id="UP000306585">
    <property type="component" value="Unassembled WGS sequence"/>
</dbReference>
<keyword evidence="1" id="KW-0732">Signal</keyword>
<feature type="signal peptide" evidence="1">
    <location>
        <begin position="1"/>
        <end position="21"/>
    </location>
</feature>
<dbReference type="RefSeq" id="WP_138238838.1">
    <property type="nucleotide sequence ID" value="NZ_VBRY01000004.1"/>
</dbReference>
<evidence type="ECO:0000313" key="3">
    <source>
        <dbReference type="Proteomes" id="UP000306585"/>
    </source>
</evidence>